<dbReference type="EMBL" id="RRCN01000003">
    <property type="protein sequence ID" value="RRJ53995.1"/>
    <property type="molecule type" value="Genomic_DNA"/>
</dbReference>
<gene>
    <name evidence="1" type="ORF">EHV15_36140</name>
</gene>
<dbReference type="Proteomes" id="UP000267017">
    <property type="component" value="Unassembled WGS sequence"/>
</dbReference>
<accession>A0A3P3T7H7</accession>
<proteinExistence type="predicted"/>
<reference evidence="1 2" key="1">
    <citation type="submission" date="2018-11" db="EMBL/GenBank/DDBJ databases">
        <title>Genome sequencing of Paenibacillus sp. KCOM 3021 (= ChDC PVNT-B20).</title>
        <authorList>
            <person name="Kook J.-K."/>
            <person name="Park S.-N."/>
            <person name="Lim Y.K."/>
        </authorList>
    </citation>
    <scope>NUCLEOTIDE SEQUENCE [LARGE SCALE GENOMIC DNA]</scope>
    <source>
        <strain evidence="1 2">KCOM 3021</strain>
    </source>
</reference>
<dbReference type="RefSeq" id="WP_128636104.1">
    <property type="nucleotide sequence ID" value="NZ_RRCN01000003.1"/>
</dbReference>
<organism evidence="1 2">
    <name type="scientific">Paenibacillus oralis</name>
    <dbReference type="NCBI Taxonomy" id="2490856"/>
    <lineage>
        <taxon>Bacteria</taxon>
        <taxon>Bacillati</taxon>
        <taxon>Bacillota</taxon>
        <taxon>Bacilli</taxon>
        <taxon>Bacillales</taxon>
        <taxon>Paenibacillaceae</taxon>
        <taxon>Paenibacillus</taxon>
    </lineage>
</organism>
<dbReference type="AlphaFoldDB" id="A0A3P3T7H7"/>
<keyword evidence="2" id="KW-1185">Reference proteome</keyword>
<dbReference type="OrthoDB" id="2661890at2"/>
<comment type="caution">
    <text evidence="1">The sequence shown here is derived from an EMBL/GenBank/DDBJ whole genome shotgun (WGS) entry which is preliminary data.</text>
</comment>
<evidence type="ECO:0000313" key="1">
    <source>
        <dbReference type="EMBL" id="RRJ53995.1"/>
    </source>
</evidence>
<sequence length="102" mass="11937">MRTTLRELLEKICRPEGPFQLSSYKWPEVSEELLNEVNEWYTIGIPGALLILRESDVPRGDYEYSEIIPLVVAVVNRKTNEEYFAEEDEARRKEYPEMGGLQ</sequence>
<protein>
    <submittedName>
        <fullName evidence="1">Uncharacterized protein</fullName>
    </submittedName>
</protein>
<name>A0A3P3T7H7_9BACL</name>
<evidence type="ECO:0000313" key="2">
    <source>
        <dbReference type="Proteomes" id="UP000267017"/>
    </source>
</evidence>